<reference evidence="15 16" key="1">
    <citation type="submission" date="2015-11" db="EMBL/GenBank/DDBJ databases">
        <title>Whole-Genome Sequence of Candidatus Oderbacter manganicum from the National Park Lower Oder Valley, Germany.</title>
        <authorList>
            <person name="Braun B."/>
            <person name="Liere K."/>
            <person name="Szewzyk U."/>
        </authorList>
    </citation>
    <scope>NUCLEOTIDE SEQUENCE [LARGE SCALE GENOMIC DNA]</scope>
    <source>
        <strain evidence="15 16">OTSz_A_272</strain>
    </source>
</reference>
<evidence type="ECO:0000256" key="8">
    <source>
        <dbReference type="ARBA" id="ARBA00023133"/>
    </source>
</evidence>
<feature type="transmembrane region" description="Helical" evidence="14">
    <location>
        <begin position="21"/>
        <end position="40"/>
    </location>
</feature>
<evidence type="ECO:0000313" key="15">
    <source>
        <dbReference type="EMBL" id="ANP47380.1"/>
    </source>
</evidence>
<name>A0A1B1ALH1_9PROT</name>
<keyword evidence="5 14" id="KW-0808">Transferase</keyword>
<dbReference type="InterPro" id="IPR044878">
    <property type="entry name" value="UbiA_sf"/>
</dbReference>
<feature type="transmembrane region" description="Helical" evidence="14">
    <location>
        <begin position="46"/>
        <end position="70"/>
    </location>
</feature>
<dbReference type="PROSITE" id="PS00943">
    <property type="entry name" value="UBIA"/>
    <property type="match status" value="1"/>
</dbReference>
<comment type="pathway">
    <text evidence="2 14">Porphyrin-containing compound metabolism; heme O biosynthesis; heme O from protoheme: step 1/1.</text>
</comment>
<proteinExistence type="inferred from homology"/>
<evidence type="ECO:0000256" key="2">
    <source>
        <dbReference type="ARBA" id="ARBA00004919"/>
    </source>
</evidence>
<dbReference type="UniPathway" id="UPA00834">
    <property type="reaction ID" value="UER00712"/>
</dbReference>
<dbReference type="CDD" id="cd13957">
    <property type="entry name" value="PT_UbiA_Cox10"/>
    <property type="match status" value="1"/>
</dbReference>
<dbReference type="InterPro" id="IPR006369">
    <property type="entry name" value="Protohaem_IX_farnesylTrfase"/>
</dbReference>
<evidence type="ECO:0000256" key="13">
    <source>
        <dbReference type="ARBA" id="ARBA00047690"/>
    </source>
</evidence>
<keyword evidence="9 14" id="KW-0472">Membrane</keyword>
<feature type="transmembrane region" description="Helical" evidence="14">
    <location>
        <begin position="120"/>
        <end position="138"/>
    </location>
</feature>
<dbReference type="OrthoDB" id="9814417at2"/>
<keyword evidence="8 14" id="KW-0350">Heme biosynthesis</keyword>
<evidence type="ECO:0000256" key="4">
    <source>
        <dbReference type="ARBA" id="ARBA00022475"/>
    </source>
</evidence>
<evidence type="ECO:0000256" key="1">
    <source>
        <dbReference type="ARBA" id="ARBA00004651"/>
    </source>
</evidence>
<gene>
    <name evidence="14" type="primary">ctaB</name>
    <name evidence="15" type="ORF">ATE48_16405</name>
</gene>
<dbReference type="InterPro" id="IPR000537">
    <property type="entry name" value="UbiA_prenyltransferase"/>
</dbReference>
<dbReference type="InterPro" id="IPR030470">
    <property type="entry name" value="UbiA_prenylTrfase_CS"/>
</dbReference>
<dbReference type="STRING" id="1759059.ATE48_16405"/>
<comment type="catalytic activity">
    <reaction evidence="13 14">
        <text>heme b + (2E,6E)-farnesyl diphosphate + H2O = Fe(II)-heme o + diphosphate</text>
        <dbReference type="Rhea" id="RHEA:28070"/>
        <dbReference type="ChEBI" id="CHEBI:15377"/>
        <dbReference type="ChEBI" id="CHEBI:33019"/>
        <dbReference type="ChEBI" id="CHEBI:60344"/>
        <dbReference type="ChEBI" id="CHEBI:60530"/>
        <dbReference type="ChEBI" id="CHEBI:175763"/>
        <dbReference type="EC" id="2.5.1.141"/>
    </reaction>
</comment>
<comment type="subcellular location">
    <subcellularLocation>
        <location evidence="1 14">Cell membrane</location>
        <topology evidence="1 14">Multi-pass membrane protein</topology>
    </subcellularLocation>
</comment>
<keyword evidence="16" id="KW-1185">Reference proteome</keyword>
<evidence type="ECO:0000256" key="11">
    <source>
        <dbReference type="ARBA" id="ARBA00040810"/>
    </source>
</evidence>
<evidence type="ECO:0000313" key="16">
    <source>
        <dbReference type="Proteomes" id="UP000092498"/>
    </source>
</evidence>
<dbReference type="InParanoid" id="A0A1B1ALH1"/>
<evidence type="ECO:0000256" key="14">
    <source>
        <dbReference type="HAMAP-Rule" id="MF_00154"/>
    </source>
</evidence>
<dbReference type="AlphaFoldDB" id="A0A1B1ALH1"/>
<comment type="similarity">
    <text evidence="14">Belongs to the UbiA prenyltransferase family. Protoheme IX farnesyltransferase subfamily.</text>
</comment>
<dbReference type="RefSeq" id="WP_066773401.1">
    <property type="nucleotide sequence ID" value="NZ_CP013244.1"/>
</dbReference>
<evidence type="ECO:0000256" key="3">
    <source>
        <dbReference type="ARBA" id="ARBA00012292"/>
    </source>
</evidence>
<evidence type="ECO:0000256" key="7">
    <source>
        <dbReference type="ARBA" id="ARBA00022989"/>
    </source>
</evidence>
<dbReference type="EMBL" id="CP013244">
    <property type="protein sequence ID" value="ANP47380.1"/>
    <property type="molecule type" value="Genomic_DNA"/>
</dbReference>
<keyword evidence="4 14" id="KW-1003">Cell membrane</keyword>
<comment type="miscellaneous">
    <text evidence="14">Carbon 2 of the heme B porphyrin ring is defined according to the Fischer nomenclature.</text>
</comment>
<dbReference type="FunCoup" id="A0A1B1ALH1">
    <property type="interactions" value="408"/>
</dbReference>
<feature type="transmembrane region" description="Helical" evidence="14">
    <location>
        <begin position="174"/>
        <end position="193"/>
    </location>
</feature>
<dbReference type="NCBIfam" id="NF003349">
    <property type="entry name" value="PRK04375.1-2"/>
    <property type="match status" value="1"/>
</dbReference>
<feature type="transmembrane region" description="Helical" evidence="14">
    <location>
        <begin position="280"/>
        <end position="297"/>
    </location>
</feature>
<evidence type="ECO:0000256" key="6">
    <source>
        <dbReference type="ARBA" id="ARBA00022692"/>
    </source>
</evidence>
<dbReference type="GO" id="GO:0048034">
    <property type="term" value="P:heme O biosynthetic process"/>
    <property type="evidence" value="ECO:0007669"/>
    <property type="project" value="UniProtKB-UniRule"/>
</dbReference>
<feature type="transmembrane region" description="Helical" evidence="14">
    <location>
        <begin position="214"/>
        <end position="235"/>
    </location>
</feature>
<dbReference type="PANTHER" id="PTHR43448:SF7">
    <property type="entry name" value="4-HYDROXYBENZOATE SOLANESYLTRANSFERASE"/>
    <property type="match status" value="1"/>
</dbReference>
<keyword evidence="7 14" id="KW-1133">Transmembrane helix</keyword>
<feature type="transmembrane region" description="Helical" evidence="14">
    <location>
        <begin position="145"/>
        <end position="162"/>
    </location>
</feature>
<dbReference type="GO" id="GO:0005886">
    <property type="term" value="C:plasma membrane"/>
    <property type="evidence" value="ECO:0007669"/>
    <property type="project" value="UniProtKB-SubCell"/>
</dbReference>
<evidence type="ECO:0000256" key="12">
    <source>
        <dbReference type="ARBA" id="ARBA00042475"/>
    </source>
</evidence>
<comment type="function">
    <text evidence="14">Converts heme B (protoheme IX) to heme O by substitution of the vinyl group on carbon 2 of heme B porphyrin ring with a hydroxyethyl farnesyl side group.</text>
</comment>
<evidence type="ECO:0000256" key="9">
    <source>
        <dbReference type="ARBA" id="ARBA00023136"/>
    </source>
</evidence>
<dbReference type="NCBIfam" id="TIGR01473">
    <property type="entry name" value="cyoE_ctaB"/>
    <property type="match status" value="1"/>
</dbReference>
<dbReference type="PANTHER" id="PTHR43448">
    <property type="entry name" value="PROTOHEME IX FARNESYLTRANSFERASE, MITOCHONDRIAL"/>
    <property type="match status" value="1"/>
</dbReference>
<keyword evidence="6 14" id="KW-0812">Transmembrane</keyword>
<dbReference type="Gene3D" id="1.10.357.140">
    <property type="entry name" value="UbiA prenyltransferase"/>
    <property type="match status" value="1"/>
</dbReference>
<evidence type="ECO:0000256" key="5">
    <source>
        <dbReference type="ARBA" id="ARBA00022679"/>
    </source>
</evidence>
<evidence type="ECO:0000256" key="10">
    <source>
        <dbReference type="ARBA" id="ARBA00030253"/>
    </source>
</evidence>
<dbReference type="GO" id="GO:0008495">
    <property type="term" value="F:protoheme IX farnesyltransferase activity"/>
    <property type="evidence" value="ECO:0007669"/>
    <property type="project" value="UniProtKB-UniRule"/>
</dbReference>
<feature type="transmembrane region" description="Helical" evidence="14">
    <location>
        <begin position="241"/>
        <end position="259"/>
    </location>
</feature>
<organism evidence="15 16">
    <name type="scientific">Candidatus Viadribacter manganicus</name>
    <dbReference type="NCBI Taxonomy" id="1759059"/>
    <lineage>
        <taxon>Bacteria</taxon>
        <taxon>Pseudomonadati</taxon>
        <taxon>Pseudomonadota</taxon>
        <taxon>Alphaproteobacteria</taxon>
        <taxon>Hyphomonadales</taxon>
        <taxon>Hyphomonadaceae</taxon>
        <taxon>Candidatus Viadribacter</taxon>
    </lineage>
</organism>
<dbReference type="Proteomes" id="UP000092498">
    <property type="component" value="Chromosome"/>
</dbReference>
<dbReference type="EC" id="2.5.1.141" evidence="3 14"/>
<sequence length="302" mass="31893">MADVSFTQERPASASDYVALLKPRVMSLVVFTGLVGYVAAPGPNDLVLGFAAILAIAVAAGASGALNMWFDSDIDAVMSRTRLRPIPAGRVPREEALMLGLTLSVLSVVTMQLAAGELAAGLLAFTIFFYAVVYTMWLKRSTPQNIVIGGLAGALPPAIAWAAKTGSLTIDPVLMVAIIFFWTPPHFWALSLLQKNDYAAAKVPMLPVTHGAKATRLQIFAYSLLLAPLAVAPVFTGLGGLVYGSIAVVGGAFFVFLAMRVLTSRAGEGVPAEDKRARDLFGFSILYLFALFAAILAERGLG</sequence>
<protein>
    <recommendedName>
        <fullName evidence="11 14">Protoheme IX farnesyltransferase</fullName>
        <ecNumber evidence="3 14">2.5.1.141</ecNumber>
    </recommendedName>
    <alternativeName>
        <fullName evidence="12 14">Heme B farnesyltransferase</fullName>
    </alternativeName>
    <alternativeName>
        <fullName evidence="10 14">Heme O synthase</fullName>
    </alternativeName>
</protein>
<dbReference type="HAMAP" id="MF_00154">
    <property type="entry name" value="CyoE_CtaB"/>
    <property type="match status" value="1"/>
</dbReference>
<dbReference type="KEGG" id="cbot:ATE48_16405"/>
<dbReference type="Pfam" id="PF01040">
    <property type="entry name" value="UbiA"/>
    <property type="match status" value="1"/>
</dbReference>
<accession>A0A1B1ALH1</accession>